<dbReference type="InterPro" id="IPR029058">
    <property type="entry name" value="AB_hydrolase_fold"/>
</dbReference>
<dbReference type="RefSeq" id="WP_071632801.1">
    <property type="nucleotide sequence ID" value="NZ_MOEC01000018.1"/>
</dbReference>
<comment type="caution">
    <text evidence="2">The sequence shown here is derived from an EMBL/GenBank/DDBJ whole genome shotgun (WGS) entry which is preliminary data.</text>
</comment>
<dbReference type="PRINTS" id="PR00111">
    <property type="entry name" value="ABHYDROLASE"/>
</dbReference>
<reference evidence="2 3" key="1">
    <citation type="submission" date="2016-10" db="EMBL/GenBank/DDBJ databases">
        <title>The Draft Genome Sequence of the Potato Rhizosphere Bacteria Ochrobactrum sp. IPA7.2.</title>
        <authorList>
            <person name="Gogoleva N.E."/>
            <person name="Khlopko Y.A."/>
            <person name="Burygin G.L."/>
            <person name="Plotnikov A.O."/>
        </authorList>
    </citation>
    <scope>NUCLEOTIDE SEQUENCE [LARGE SCALE GENOMIC DNA]</scope>
    <source>
        <strain evidence="2 3">IPA7.2</strain>
    </source>
</reference>
<dbReference type="InterPro" id="IPR000073">
    <property type="entry name" value="AB_hydrolase_1"/>
</dbReference>
<evidence type="ECO:0000313" key="2">
    <source>
        <dbReference type="EMBL" id="OIS92242.1"/>
    </source>
</evidence>
<gene>
    <name evidence="2" type="ORF">BLA27_17220</name>
</gene>
<feature type="domain" description="AB hydrolase-1" evidence="1">
    <location>
        <begin position="87"/>
        <end position="284"/>
    </location>
</feature>
<protein>
    <submittedName>
        <fullName evidence="2">Alpha/beta hydrolase</fullName>
    </submittedName>
</protein>
<sequence>MTSFSLQVTRFGLGLLGRIDAGKAGRAAFRIFCRTPSRKPKTKAYAARLEQASNELSQAKRLDLIIDRGLIATYLFEPDIYVGRTSLVVHGWGSRTADMMTIIRELVARGERVVSIDLPGHGASAGRTLNMIQAIAAVDVAWRQYGPFDAMIGHSFGGAVIVNAAAGSLGCYRSHRPAKLVTIASPHSMAGVFDGFGKMLGLGRDVRIAMKEQVRYIAAHPITDFDTDVHLRRMTIPTLVIHAHDDKEVPAICAEMAGKAGPHVKVHWANGLGHRRIIASAEVASLVADYLDDGPRLRLVA</sequence>
<keyword evidence="2" id="KW-0378">Hydrolase</keyword>
<dbReference type="Proteomes" id="UP000182985">
    <property type="component" value="Unassembled WGS sequence"/>
</dbReference>
<dbReference type="Gene3D" id="3.40.50.1820">
    <property type="entry name" value="alpha/beta hydrolase"/>
    <property type="match status" value="1"/>
</dbReference>
<dbReference type="AlphaFoldDB" id="A0A1J6I044"/>
<dbReference type="GO" id="GO:0016787">
    <property type="term" value="F:hydrolase activity"/>
    <property type="evidence" value="ECO:0007669"/>
    <property type="project" value="UniProtKB-KW"/>
</dbReference>
<dbReference type="SUPFAM" id="SSF53474">
    <property type="entry name" value="alpha/beta-Hydrolases"/>
    <property type="match status" value="1"/>
</dbReference>
<dbReference type="Pfam" id="PF12697">
    <property type="entry name" value="Abhydrolase_6"/>
    <property type="match status" value="1"/>
</dbReference>
<evidence type="ECO:0000313" key="3">
    <source>
        <dbReference type="Proteomes" id="UP000182985"/>
    </source>
</evidence>
<evidence type="ECO:0000259" key="1">
    <source>
        <dbReference type="Pfam" id="PF12697"/>
    </source>
</evidence>
<keyword evidence="3" id="KW-1185">Reference proteome</keyword>
<proteinExistence type="predicted"/>
<accession>A0A1J6I044</accession>
<dbReference type="OrthoDB" id="9785847at2"/>
<organism evidence="2 3">
    <name type="scientific">Brucella cytisi</name>
    <dbReference type="NCBI Taxonomy" id="407152"/>
    <lineage>
        <taxon>Bacteria</taxon>
        <taxon>Pseudomonadati</taxon>
        <taxon>Pseudomonadota</taxon>
        <taxon>Alphaproteobacteria</taxon>
        <taxon>Hyphomicrobiales</taxon>
        <taxon>Brucellaceae</taxon>
        <taxon>Brucella/Ochrobactrum group</taxon>
        <taxon>Brucella</taxon>
    </lineage>
</organism>
<dbReference type="EMBL" id="MOEC01000018">
    <property type="protein sequence ID" value="OIS92242.1"/>
    <property type="molecule type" value="Genomic_DNA"/>
</dbReference>
<name>A0A1J6I044_9HYPH</name>